<feature type="region of interest" description="Disordered" evidence="1">
    <location>
        <begin position="29"/>
        <end position="65"/>
    </location>
</feature>
<organism evidence="2 3">
    <name type="scientific">Sphingomonas aurantiaca</name>
    <dbReference type="NCBI Taxonomy" id="185949"/>
    <lineage>
        <taxon>Bacteria</taxon>
        <taxon>Pseudomonadati</taxon>
        <taxon>Pseudomonadota</taxon>
        <taxon>Alphaproteobacteria</taxon>
        <taxon>Sphingomonadales</taxon>
        <taxon>Sphingomonadaceae</taxon>
        <taxon>Sphingomonas</taxon>
    </lineage>
</organism>
<protein>
    <submittedName>
        <fullName evidence="2">Uncharacterized protein</fullName>
    </submittedName>
</protein>
<name>A0A5E8A3S0_9SPHN</name>
<feature type="compositionally biased region" description="Polar residues" evidence="1">
    <location>
        <begin position="56"/>
        <end position="65"/>
    </location>
</feature>
<proteinExistence type="predicted"/>
<dbReference type="Proteomes" id="UP000326857">
    <property type="component" value="Unassembled WGS sequence"/>
</dbReference>
<accession>A0A5E8A3S0</accession>
<evidence type="ECO:0000256" key="1">
    <source>
        <dbReference type="SAM" id="MobiDB-lite"/>
    </source>
</evidence>
<dbReference type="EMBL" id="CABVLI010000044">
    <property type="protein sequence ID" value="VVT26054.1"/>
    <property type="molecule type" value="Genomic_DNA"/>
</dbReference>
<gene>
    <name evidence="2" type="ORF">SPHINGO391_490091</name>
</gene>
<evidence type="ECO:0000313" key="2">
    <source>
        <dbReference type="EMBL" id="VVT26054.1"/>
    </source>
</evidence>
<dbReference type="AlphaFoldDB" id="A0A5E8A3S0"/>
<sequence>MGGYAFPFPPFSSAPLPLAGGVGGGACPGGALVERPSPNPSRRREGNWVALGVEPGTSTSPVLAS</sequence>
<evidence type="ECO:0000313" key="3">
    <source>
        <dbReference type="Proteomes" id="UP000326857"/>
    </source>
</evidence>
<reference evidence="2 3" key="1">
    <citation type="submission" date="2019-09" db="EMBL/GenBank/DDBJ databases">
        <authorList>
            <person name="Dittami M. S."/>
        </authorList>
    </citation>
    <scope>NUCLEOTIDE SEQUENCE [LARGE SCALE GENOMIC DNA]</scope>
    <source>
        <strain evidence="2">SPHINGO391</strain>
    </source>
</reference>